<feature type="transmembrane region" description="Helical" evidence="8">
    <location>
        <begin position="114"/>
        <end position="137"/>
    </location>
</feature>
<dbReference type="STRING" id="267850.ADINL_0440"/>
<dbReference type="InterPro" id="IPR013130">
    <property type="entry name" value="Fe3_Rdtase_TM_dom"/>
</dbReference>
<keyword evidence="11" id="KW-1185">Reference proteome</keyword>
<gene>
    <name evidence="8" type="primary">msrQ</name>
    <name evidence="10" type="ORF">ADINL_0440</name>
</gene>
<dbReference type="InterPro" id="IPR022837">
    <property type="entry name" value="MsrQ-like"/>
</dbReference>
<dbReference type="PANTHER" id="PTHR36964:SF1">
    <property type="entry name" value="PROTEIN-METHIONINE-SULFOXIDE REDUCTASE HEME-BINDING SUBUNIT MSRQ"/>
    <property type="match status" value="1"/>
</dbReference>
<sequence length="201" mass="23574">MVLTRWTAIWWLFWCAGLAPFVLLMYQVVTDQAGADPAQMLVLATGLWALRFLWLTLAVTPLRRLPRLGWLIRFRRMLGLYAFFYAVLHLLAFITFILGWRVDLVWREFTERPYIVVGLLSLLLLLPLAVTSTTYWMRRLGRNWVRLHWLIYPAAVLAMVHFIMQIRAGYAEQLLYGSLLLILLGYRAVVKLFPKKSRKTC</sequence>
<keyword evidence="8" id="KW-0479">Metal-binding</keyword>
<keyword evidence="3 8" id="KW-0349">Heme</keyword>
<keyword evidence="5 8" id="KW-1133">Transmembrane helix</keyword>
<dbReference type="HAMAP" id="MF_01207">
    <property type="entry name" value="MsrQ"/>
    <property type="match status" value="1"/>
</dbReference>
<comment type="cofactor">
    <cofactor evidence="8">
        <name>FMN</name>
        <dbReference type="ChEBI" id="CHEBI:58210"/>
    </cofactor>
    <text evidence="8">Binds 1 FMN per subunit.</text>
</comment>
<keyword evidence="4 8" id="KW-0812">Transmembrane</keyword>
<dbReference type="GO" id="GO:0030091">
    <property type="term" value="P:protein repair"/>
    <property type="evidence" value="ECO:0007669"/>
    <property type="project" value="UniProtKB-UniRule"/>
</dbReference>
<feature type="transmembrane region" description="Helical" evidence="8">
    <location>
        <begin position="80"/>
        <end position="102"/>
    </location>
</feature>
<dbReference type="Pfam" id="PF01794">
    <property type="entry name" value="Ferric_reduct"/>
    <property type="match status" value="1"/>
</dbReference>
<evidence type="ECO:0000313" key="10">
    <source>
        <dbReference type="EMBL" id="KDE41008.1"/>
    </source>
</evidence>
<organism evidence="10 11">
    <name type="scientific">Nitrincola lacisaponensis</name>
    <dbReference type="NCBI Taxonomy" id="267850"/>
    <lineage>
        <taxon>Bacteria</taxon>
        <taxon>Pseudomonadati</taxon>
        <taxon>Pseudomonadota</taxon>
        <taxon>Gammaproteobacteria</taxon>
        <taxon>Oceanospirillales</taxon>
        <taxon>Oceanospirillaceae</taxon>
        <taxon>Nitrincola</taxon>
    </lineage>
</organism>
<keyword evidence="7 8" id="KW-0472">Membrane</keyword>
<dbReference type="GO" id="GO:0010181">
    <property type="term" value="F:FMN binding"/>
    <property type="evidence" value="ECO:0007669"/>
    <property type="project" value="UniProtKB-UniRule"/>
</dbReference>
<evidence type="ECO:0000313" key="11">
    <source>
        <dbReference type="Proteomes" id="UP000027318"/>
    </source>
</evidence>
<comment type="function">
    <text evidence="8">Part of the MsrPQ system that repairs oxidized periplasmic proteins containing methionine sulfoxide residues (Met-O), using respiratory chain electrons. Thus protects these proteins from oxidative-stress damage caused by reactive species of oxygen and chlorine generated by the host defense mechanisms. MsrPQ is essential for the maintenance of envelope integrity under bleach stress, rescuing a wide series of structurally unrelated periplasmic proteins from methionine oxidation. MsrQ provides electrons for reduction to the reductase catalytic subunit MsrP, using the quinone pool of the respiratory chain.</text>
</comment>
<evidence type="ECO:0000256" key="2">
    <source>
        <dbReference type="ARBA" id="ARBA00022448"/>
    </source>
</evidence>
<dbReference type="GO" id="GO:0016679">
    <property type="term" value="F:oxidoreductase activity, acting on diphenols and related substances as donors"/>
    <property type="evidence" value="ECO:0007669"/>
    <property type="project" value="TreeGrafter"/>
</dbReference>
<keyword evidence="8" id="KW-0288">FMN</keyword>
<feature type="transmembrane region" description="Helical" evidence="8">
    <location>
        <begin position="38"/>
        <end position="59"/>
    </location>
</feature>
<dbReference type="GO" id="GO:0020037">
    <property type="term" value="F:heme binding"/>
    <property type="evidence" value="ECO:0007669"/>
    <property type="project" value="UniProtKB-UniRule"/>
</dbReference>
<keyword evidence="8" id="KW-0285">Flavoprotein</keyword>
<comment type="cofactor">
    <cofactor evidence="8">
        <name>heme b</name>
        <dbReference type="ChEBI" id="CHEBI:60344"/>
    </cofactor>
    <text evidence="8">Binds 1 heme b (iron(II)-protoporphyrin IX) group per subunit.</text>
</comment>
<comment type="caution">
    <text evidence="10">The sequence shown here is derived from an EMBL/GenBank/DDBJ whole genome shotgun (WGS) entry which is preliminary data.</text>
</comment>
<feature type="transmembrane region" description="Helical" evidence="8">
    <location>
        <begin position="174"/>
        <end position="193"/>
    </location>
</feature>
<protein>
    <recommendedName>
        <fullName evidence="8">Protein-methionine-sulfoxide reductase heme-binding subunit MsrQ</fullName>
    </recommendedName>
    <alternativeName>
        <fullName evidence="8">Flavocytochrome MsrQ</fullName>
    </alternativeName>
</protein>
<dbReference type="GO" id="GO:0009055">
    <property type="term" value="F:electron transfer activity"/>
    <property type="evidence" value="ECO:0007669"/>
    <property type="project" value="UniProtKB-UniRule"/>
</dbReference>
<dbReference type="GO" id="GO:0046872">
    <property type="term" value="F:metal ion binding"/>
    <property type="evidence" value="ECO:0007669"/>
    <property type="project" value="UniProtKB-KW"/>
</dbReference>
<evidence type="ECO:0000256" key="3">
    <source>
        <dbReference type="ARBA" id="ARBA00022617"/>
    </source>
</evidence>
<dbReference type="PATRIC" id="fig|267850.7.peg.433"/>
<keyword evidence="2 8" id="KW-0813">Transport</keyword>
<comment type="subcellular location">
    <subcellularLocation>
        <location evidence="8">Cell membrane</location>
        <topology evidence="8">Multi-pass membrane protein</topology>
    </subcellularLocation>
    <subcellularLocation>
        <location evidence="1">Membrane</location>
        <topology evidence="1">Multi-pass membrane protein</topology>
    </subcellularLocation>
</comment>
<feature type="domain" description="Ferric oxidoreductase" evidence="9">
    <location>
        <begin position="45"/>
        <end position="158"/>
    </location>
</feature>
<proteinExistence type="inferred from homology"/>
<evidence type="ECO:0000256" key="1">
    <source>
        <dbReference type="ARBA" id="ARBA00004141"/>
    </source>
</evidence>
<dbReference type="PANTHER" id="PTHR36964">
    <property type="entry name" value="PROTEIN-METHIONINE-SULFOXIDE REDUCTASE HEME-BINDING SUBUNIT MSRQ"/>
    <property type="match status" value="1"/>
</dbReference>
<evidence type="ECO:0000256" key="5">
    <source>
        <dbReference type="ARBA" id="ARBA00022989"/>
    </source>
</evidence>
<dbReference type="AlphaFoldDB" id="A0A063Y3Y7"/>
<feature type="transmembrane region" description="Helical" evidence="8">
    <location>
        <begin position="7"/>
        <end position="26"/>
    </location>
</feature>
<keyword evidence="6 8" id="KW-0408">Iron</keyword>
<comment type="similarity">
    <text evidence="8">Belongs to the MsrQ family.</text>
</comment>
<evidence type="ECO:0000256" key="6">
    <source>
        <dbReference type="ARBA" id="ARBA00023004"/>
    </source>
</evidence>
<reference evidence="10 11" key="1">
    <citation type="journal article" date="2005" name="Int. J. Syst. Evol. Microbiol.">
        <title>Nitrincola lacisaponensis gen. nov., sp. nov., a novel alkaliphilic bacterium isolated from an alkaline, saline lake.</title>
        <authorList>
            <person name="Dimitriu P.A."/>
            <person name="Shukla S.K."/>
            <person name="Conradt J."/>
            <person name="Marquez M.C."/>
            <person name="Ventosa A."/>
            <person name="Maglia A."/>
            <person name="Peyton B.M."/>
            <person name="Pinkart H.C."/>
            <person name="Mormile M.R."/>
        </authorList>
    </citation>
    <scope>NUCLEOTIDE SEQUENCE [LARGE SCALE GENOMIC DNA]</scope>
    <source>
        <strain evidence="10 11">4CA</strain>
    </source>
</reference>
<keyword evidence="8" id="KW-1003">Cell membrane</keyword>
<dbReference type="EMBL" id="JMSZ01000013">
    <property type="protein sequence ID" value="KDE41008.1"/>
    <property type="molecule type" value="Genomic_DNA"/>
</dbReference>
<name>A0A063Y3Y7_9GAMM</name>
<accession>A0A063Y3Y7</accession>
<evidence type="ECO:0000259" key="9">
    <source>
        <dbReference type="Pfam" id="PF01794"/>
    </source>
</evidence>
<dbReference type="Proteomes" id="UP000027318">
    <property type="component" value="Unassembled WGS sequence"/>
</dbReference>
<feature type="transmembrane region" description="Helical" evidence="8">
    <location>
        <begin position="149"/>
        <end position="168"/>
    </location>
</feature>
<evidence type="ECO:0000256" key="8">
    <source>
        <dbReference type="HAMAP-Rule" id="MF_01207"/>
    </source>
</evidence>
<evidence type="ECO:0000256" key="7">
    <source>
        <dbReference type="ARBA" id="ARBA00023136"/>
    </source>
</evidence>
<keyword evidence="8" id="KW-0249">Electron transport</keyword>
<dbReference type="RefSeq" id="WP_239644317.1">
    <property type="nucleotide sequence ID" value="NZ_JMSZ01000013.1"/>
</dbReference>
<dbReference type="GO" id="GO:0005886">
    <property type="term" value="C:plasma membrane"/>
    <property type="evidence" value="ECO:0007669"/>
    <property type="project" value="UniProtKB-SubCell"/>
</dbReference>
<evidence type="ECO:0000256" key="4">
    <source>
        <dbReference type="ARBA" id="ARBA00022692"/>
    </source>
</evidence>
<comment type="subunit">
    <text evidence="8">Heterodimer of a catalytic subunit (MsrP) and a heme-binding subunit (MsrQ).</text>
</comment>